<evidence type="ECO:0000256" key="6">
    <source>
        <dbReference type="PIRSR" id="PIRSR602848-1"/>
    </source>
</evidence>
<evidence type="ECO:0000313" key="8">
    <source>
        <dbReference type="Proteomes" id="UP000322000"/>
    </source>
</evidence>
<dbReference type="InterPro" id="IPR002848">
    <property type="entry name" value="Translin_fam"/>
</dbReference>
<dbReference type="KEGG" id="tnl:113499875"/>
<dbReference type="RefSeq" id="XP_026736268.1">
    <property type="nucleotide sequence ID" value="XM_026880467.1"/>
</dbReference>
<name>A0A7E5W6L9_TRINI</name>
<dbReference type="GeneID" id="113499875"/>
<comment type="subcellular location">
    <subcellularLocation>
        <location evidence="2">Cytoplasm</location>
    </subcellularLocation>
    <subcellularLocation>
        <location evidence="1">Nucleus</location>
    </subcellularLocation>
</comment>
<dbReference type="GO" id="GO:0005737">
    <property type="term" value="C:cytoplasm"/>
    <property type="evidence" value="ECO:0007669"/>
    <property type="project" value="UniProtKB-SubCell"/>
</dbReference>
<feature type="binding site" evidence="6">
    <location>
        <position position="187"/>
    </location>
    <ligand>
        <name>Mg(2+)</name>
        <dbReference type="ChEBI" id="CHEBI:18420"/>
    </ligand>
</feature>
<dbReference type="InterPro" id="IPR036081">
    <property type="entry name" value="Translin_sf"/>
</dbReference>
<dbReference type="InterPro" id="IPR016068">
    <property type="entry name" value="Translin_N"/>
</dbReference>
<keyword evidence="6" id="KW-0460">Magnesium</keyword>
<evidence type="ECO:0000313" key="11">
    <source>
        <dbReference type="RefSeq" id="XP_026736276.1"/>
    </source>
</evidence>
<evidence type="ECO:0000256" key="1">
    <source>
        <dbReference type="ARBA" id="ARBA00004123"/>
    </source>
</evidence>
<dbReference type="GO" id="GO:0005634">
    <property type="term" value="C:nucleus"/>
    <property type="evidence" value="ECO:0007669"/>
    <property type="project" value="UniProtKB-SubCell"/>
</dbReference>
<dbReference type="Gene3D" id="1.20.58.200">
    <property type="entry name" value="Translin, domain 2"/>
    <property type="match status" value="1"/>
</dbReference>
<accession>A0A7E5W6L9</accession>
<feature type="binding site" evidence="6">
    <location>
        <position position="132"/>
    </location>
    <ligand>
        <name>Mg(2+)</name>
        <dbReference type="ChEBI" id="CHEBI:18420"/>
    </ligand>
</feature>
<gene>
    <name evidence="9 10 11" type="primary">LOC113499875</name>
</gene>
<evidence type="ECO:0000256" key="3">
    <source>
        <dbReference type="ARBA" id="ARBA00005902"/>
    </source>
</evidence>
<dbReference type="CDD" id="cd14820">
    <property type="entry name" value="TRAX"/>
    <property type="match status" value="1"/>
</dbReference>
<evidence type="ECO:0000313" key="10">
    <source>
        <dbReference type="RefSeq" id="XP_026736268.1"/>
    </source>
</evidence>
<evidence type="ECO:0000256" key="5">
    <source>
        <dbReference type="ARBA" id="ARBA00023242"/>
    </source>
</evidence>
<dbReference type="GO" id="GO:0043565">
    <property type="term" value="F:sequence-specific DNA binding"/>
    <property type="evidence" value="ECO:0007669"/>
    <property type="project" value="InterPro"/>
</dbReference>
<evidence type="ECO:0000256" key="2">
    <source>
        <dbReference type="ARBA" id="ARBA00004496"/>
    </source>
</evidence>
<dbReference type="GO" id="GO:0046872">
    <property type="term" value="F:metal ion binding"/>
    <property type="evidence" value="ECO:0007669"/>
    <property type="project" value="UniProtKB-KW"/>
</dbReference>
<dbReference type="InterPro" id="IPR016069">
    <property type="entry name" value="Translin_C"/>
</dbReference>
<sequence>MAGRMRRGRGRGGTRWDSPHEPEPEDTPTSLAGDSVALAVFKAATVQLNERQDRHEKLVKMSRDVTIESKRIIFLLHSPVKKEGYEKAIEDAKIRLDKLVQGPLKSIGLELEQSPAYLHHRAVTAGLQEYIEARTLYSITSTGTILSYAEAQKELEYVVTEKEESRTVVTLLPHTDYMLGVADLTGELMRRAINSIADNNPDYVHQASSIVRDLYTGFLGLSHCRLLSRKLPTTRSNVSKAEMAVYGLKLRDEFGHPPGATLAEANIEHPGMLEDAEGDDGFY</sequence>
<keyword evidence="5" id="KW-0539">Nucleus</keyword>
<keyword evidence="8" id="KW-1185">Reference proteome</keyword>
<reference evidence="9 10" key="1">
    <citation type="submission" date="2025-04" db="UniProtKB">
        <authorList>
            <consortium name="RefSeq"/>
        </authorList>
    </citation>
    <scope>IDENTIFICATION</scope>
</reference>
<dbReference type="Proteomes" id="UP000322000">
    <property type="component" value="Chromosome 1"/>
</dbReference>
<proteinExistence type="inferred from homology"/>
<dbReference type="SUPFAM" id="SSF74784">
    <property type="entry name" value="Translin"/>
    <property type="match status" value="1"/>
</dbReference>
<dbReference type="AlphaFoldDB" id="A0A7E5W6L9"/>
<keyword evidence="4" id="KW-0963">Cytoplasm</keyword>
<protein>
    <submittedName>
        <fullName evidence="9 10">Translin-associated protein X-like</fullName>
    </submittedName>
</protein>
<keyword evidence="6" id="KW-0479">Metal-binding</keyword>
<organism evidence="8 9">
    <name type="scientific">Trichoplusia ni</name>
    <name type="common">Cabbage looper</name>
    <dbReference type="NCBI Taxonomy" id="7111"/>
    <lineage>
        <taxon>Eukaryota</taxon>
        <taxon>Metazoa</taxon>
        <taxon>Ecdysozoa</taxon>
        <taxon>Arthropoda</taxon>
        <taxon>Hexapoda</taxon>
        <taxon>Insecta</taxon>
        <taxon>Pterygota</taxon>
        <taxon>Neoptera</taxon>
        <taxon>Endopterygota</taxon>
        <taxon>Lepidoptera</taxon>
        <taxon>Glossata</taxon>
        <taxon>Ditrysia</taxon>
        <taxon>Noctuoidea</taxon>
        <taxon>Noctuidae</taxon>
        <taxon>Plusiinae</taxon>
        <taxon>Trichoplusia</taxon>
    </lineage>
</organism>
<dbReference type="RefSeq" id="XP_026736259.1">
    <property type="nucleotide sequence ID" value="XM_026880458.1"/>
</dbReference>
<dbReference type="Gene3D" id="1.20.58.190">
    <property type="entry name" value="Translin, domain 1"/>
    <property type="match status" value="1"/>
</dbReference>
<evidence type="ECO:0000256" key="4">
    <source>
        <dbReference type="ARBA" id="ARBA00022490"/>
    </source>
</evidence>
<evidence type="ECO:0000256" key="7">
    <source>
        <dbReference type="SAM" id="MobiDB-lite"/>
    </source>
</evidence>
<feature type="region of interest" description="Disordered" evidence="7">
    <location>
        <begin position="1"/>
        <end position="31"/>
    </location>
</feature>
<comment type="similarity">
    <text evidence="3">Belongs to the translin family.</text>
</comment>
<evidence type="ECO:0000313" key="9">
    <source>
        <dbReference type="RefSeq" id="XP_026736259.1"/>
    </source>
</evidence>
<dbReference type="RefSeq" id="XP_026736276.1">
    <property type="nucleotide sequence ID" value="XM_026880475.1"/>
</dbReference>
<dbReference type="Pfam" id="PF01997">
    <property type="entry name" value="Translin"/>
    <property type="match status" value="1"/>
</dbReference>
<dbReference type="PANTHER" id="PTHR10741">
    <property type="entry name" value="TRANSLIN AND TRANSLIN ASSOCIATED PROTEIN X"/>
    <property type="match status" value="1"/>
</dbReference>
<dbReference type="OrthoDB" id="31005at2759"/>
<feature type="compositionally biased region" description="Basic residues" evidence="7">
    <location>
        <begin position="1"/>
        <end position="12"/>
    </location>
</feature>